<accession>A0A1G9Q856</accession>
<gene>
    <name evidence="3" type="ORF">SAMN04488568_104197</name>
</gene>
<evidence type="ECO:0000313" key="4">
    <source>
        <dbReference type="Proteomes" id="UP000199759"/>
    </source>
</evidence>
<dbReference type="OrthoDB" id="5880116at2"/>
<dbReference type="InterPro" id="IPR016866">
    <property type="entry name" value="UCP028069"/>
</dbReference>
<reference evidence="3 4" key="1">
    <citation type="submission" date="2016-10" db="EMBL/GenBank/DDBJ databases">
        <authorList>
            <person name="de Groot N.N."/>
        </authorList>
    </citation>
    <scope>NUCLEOTIDE SEQUENCE [LARGE SCALE GENOMIC DNA]</scope>
    <source>
        <strain evidence="3 4">DSM 16077</strain>
    </source>
</reference>
<organism evidence="3 4">
    <name type="scientific">Maricaulis salignorans</name>
    <dbReference type="NCBI Taxonomy" id="144026"/>
    <lineage>
        <taxon>Bacteria</taxon>
        <taxon>Pseudomonadati</taxon>
        <taxon>Pseudomonadota</taxon>
        <taxon>Alphaproteobacteria</taxon>
        <taxon>Maricaulales</taxon>
        <taxon>Maricaulaceae</taxon>
        <taxon>Maricaulis</taxon>
    </lineage>
</organism>
<dbReference type="Proteomes" id="UP000199759">
    <property type="component" value="Unassembled WGS sequence"/>
</dbReference>
<keyword evidence="4" id="KW-1185">Reference proteome</keyword>
<sequence length="260" mass="29313">MVDLKKMVRASLMAAVAATAVGGVATAQLAPVLQTAREGTNAGAQTQVRIDQLDDQRTDIELEYRALLDQIESQRLFVEQQQVFIRSQQAEMGSLQQQIDRVENIQRDLAPMMREMVQNLEQFVNLDLPFRLEGENGRLRRIERLYELIDDPEISPAERYRVILNAYDIEASYGRSLNSYDEVILEDGIPVNVTVLQIGRIAMIRQYPDGRMTMRHVQGSDWVALPGSYETNVTRAIRIAQEVTTPSVFLAPLPGPTVAQ</sequence>
<keyword evidence="1" id="KW-0175">Coiled coil</keyword>
<feature type="signal peptide" evidence="2">
    <location>
        <begin position="1"/>
        <end position="27"/>
    </location>
</feature>
<dbReference type="Pfam" id="PF11932">
    <property type="entry name" value="DUF3450"/>
    <property type="match status" value="1"/>
</dbReference>
<dbReference type="EMBL" id="FNHG01000004">
    <property type="protein sequence ID" value="SDM07123.1"/>
    <property type="molecule type" value="Genomic_DNA"/>
</dbReference>
<evidence type="ECO:0000313" key="3">
    <source>
        <dbReference type="EMBL" id="SDM07123.1"/>
    </source>
</evidence>
<evidence type="ECO:0000256" key="2">
    <source>
        <dbReference type="SAM" id="SignalP"/>
    </source>
</evidence>
<dbReference type="AlphaFoldDB" id="A0A1G9Q856"/>
<dbReference type="RefSeq" id="WP_091768081.1">
    <property type="nucleotide sequence ID" value="NZ_FNHG01000004.1"/>
</dbReference>
<name>A0A1G9Q856_9PROT</name>
<proteinExistence type="predicted"/>
<evidence type="ECO:0000256" key="1">
    <source>
        <dbReference type="SAM" id="Coils"/>
    </source>
</evidence>
<dbReference type="STRING" id="144026.SAMN04488568_104197"/>
<evidence type="ECO:0008006" key="5">
    <source>
        <dbReference type="Google" id="ProtNLM"/>
    </source>
</evidence>
<dbReference type="PIRSF" id="PIRSF028069">
    <property type="entry name" value="UCP028069"/>
    <property type="match status" value="1"/>
</dbReference>
<protein>
    <recommendedName>
        <fullName evidence="5">DUF3450 domain-containing protein</fullName>
    </recommendedName>
</protein>
<feature type="chain" id="PRO_5011764610" description="DUF3450 domain-containing protein" evidence="2">
    <location>
        <begin position="28"/>
        <end position="260"/>
    </location>
</feature>
<feature type="coiled-coil region" evidence="1">
    <location>
        <begin position="50"/>
        <end position="105"/>
    </location>
</feature>
<keyword evidence="2" id="KW-0732">Signal</keyword>